<comment type="caution">
    <text evidence="1">The sequence shown here is derived from an EMBL/GenBank/DDBJ whole genome shotgun (WGS) entry which is preliminary data.</text>
</comment>
<gene>
    <name evidence="1" type="ORF">Bpfe_015852</name>
</gene>
<name>A0AAD8F816_BIOPF</name>
<dbReference type="AlphaFoldDB" id="A0AAD8F816"/>
<dbReference type="Proteomes" id="UP001233172">
    <property type="component" value="Unassembled WGS sequence"/>
</dbReference>
<organism evidence="1 2">
    <name type="scientific">Biomphalaria pfeifferi</name>
    <name type="common">Bloodfluke planorb</name>
    <name type="synonym">Freshwater snail</name>
    <dbReference type="NCBI Taxonomy" id="112525"/>
    <lineage>
        <taxon>Eukaryota</taxon>
        <taxon>Metazoa</taxon>
        <taxon>Spiralia</taxon>
        <taxon>Lophotrochozoa</taxon>
        <taxon>Mollusca</taxon>
        <taxon>Gastropoda</taxon>
        <taxon>Heterobranchia</taxon>
        <taxon>Euthyneura</taxon>
        <taxon>Panpulmonata</taxon>
        <taxon>Hygrophila</taxon>
        <taxon>Lymnaeoidea</taxon>
        <taxon>Planorbidae</taxon>
        <taxon>Biomphalaria</taxon>
    </lineage>
</organism>
<proteinExistence type="predicted"/>
<reference evidence="1" key="1">
    <citation type="journal article" date="2023" name="PLoS Negl. Trop. Dis.">
        <title>A genome sequence for Biomphalaria pfeifferi, the major vector snail for the human-infecting parasite Schistosoma mansoni.</title>
        <authorList>
            <person name="Bu L."/>
            <person name="Lu L."/>
            <person name="Laidemitt M.R."/>
            <person name="Zhang S.M."/>
            <person name="Mutuku M."/>
            <person name="Mkoji G."/>
            <person name="Steinauer M."/>
            <person name="Loker E.S."/>
        </authorList>
    </citation>
    <scope>NUCLEOTIDE SEQUENCE</scope>
    <source>
        <strain evidence="1">KasaAsao</strain>
    </source>
</reference>
<sequence>MANWAGNLVMKHSHSEFPSDLFALFETVGAKLSRSVMGPRHSTPLWISFH</sequence>
<accession>A0AAD8F816</accession>
<protein>
    <submittedName>
        <fullName evidence="1">Xanthine dehydrogenase/oxidase</fullName>
    </submittedName>
</protein>
<evidence type="ECO:0000313" key="2">
    <source>
        <dbReference type="Proteomes" id="UP001233172"/>
    </source>
</evidence>
<keyword evidence="2" id="KW-1185">Reference proteome</keyword>
<dbReference type="EMBL" id="JASAOG010000075">
    <property type="protein sequence ID" value="KAK0054755.1"/>
    <property type="molecule type" value="Genomic_DNA"/>
</dbReference>
<evidence type="ECO:0000313" key="1">
    <source>
        <dbReference type="EMBL" id="KAK0054755.1"/>
    </source>
</evidence>
<reference evidence="1" key="2">
    <citation type="submission" date="2023-04" db="EMBL/GenBank/DDBJ databases">
        <authorList>
            <person name="Bu L."/>
            <person name="Lu L."/>
            <person name="Laidemitt M.R."/>
            <person name="Zhang S.M."/>
            <person name="Mutuku M."/>
            <person name="Mkoji G."/>
            <person name="Steinauer M."/>
            <person name="Loker E.S."/>
        </authorList>
    </citation>
    <scope>NUCLEOTIDE SEQUENCE</scope>
    <source>
        <strain evidence="1">KasaAsao</strain>
        <tissue evidence="1">Whole Snail</tissue>
    </source>
</reference>